<accession>A0A9Q0HBB6</accession>
<gene>
    <name evidence="1" type="ORF">NE237_020837</name>
</gene>
<reference evidence="1" key="1">
    <citation type="journal article" date="2023" name="Plant J.">
        <title>The genome of the king protea, Protea cynaroides.</title>
        <authorList>
            <person name="Chang J."/>
            <person name="Duong T.A."/>
            <person name="Schoeman C."/>
            <person name="Ma X."/>
            <person name="Roodt D."/>
            <person name="Barker N."/>
            <person name="Li Z."/>
            <person name="Van de Peer Y."/>
            <person name="Mizrachi E."/>
        </authorList>
    </citation>
    <scope>NUCLEOTIDE SEQUENCE</scope>
    <source>
        <tissue evidence="1">Young leaves</tissue>
    </source>
</reference>
<name>A0A9Q0HBB6_9MAGN</name>
<sequence length="108" mass="12046">MVEQILLRRPSRYEAHAISECLELSQGFWPKPCCDLGWGRLEKFNMMHLGMPLDYDELTQKVLNFPGDFGTGDDEEDAVPPPPLVKSGLYEEAPGALISGSGFKLSFL</sequence>
<organism evidence="1 2">
    <name type="scientific">Protea cynaroides</name>
    <dbReference type="NCBI Taxonomy" id="273540"/>
    <lineage>
        <taxon>Eukaryota</taxon>
        <taxon>Viridiplantae</taxon>
        <taxon>Streptophyta</taxon>
        <taxon>Embryophyta</taxon>
        <taxon>Tracheophyta</taxon>
        <taxon>Spermatophyta</taxon>
        <taxon>Magnoliopsida</taxon>
        <taxon>Proteales</taxon>
        <taxon>Proteaceae</taxon>
        <taxon>Protea</taxon>
    </lineage>
</organism>
<dbReference type="EMBL" id="JAMYWD010000009">
    <property type="protein sequence ID" value="KAJ4960927.1"/>
    <property type="molecule type" value="Genomic_DNA"/>
</dbReference>
<protein>
    <submittedName>
        <fullName evidence="1">Uncharacterized protein</fullName>
    </submittedName>
</protein>
<keyword evidence="2" id="KW-1185">Reference proteome</keyword>
<dbReference type="AlphaFoldDB" id="A0A9Q0HBB6"/>
<dbReference type="Proteomes" id="UP001141806">
    <property type="component" value="Unassembled WGS sequence"/>
</dbReference>
<proteinExistence type="predicted"/>
<comment type="caution">
    <text evidence="1">The sequence shown here is derived from an EMBL/GenBank/DDBJ whole genome shotgun (WGS) entry which is preliminary data.</text>
</comment>
<evidence type="ECO:0000313" key="1">
    <source>
        <dbReference type="EMBL" id="KAJ4960927.1"/>
    </source>
</evidence>
<evidence type="ECO:0000313" key="2">
    <source>
        <dbReference type="Proteomes" id="UP001141806"/>
    </source>
</evidence>